<dbReference type="AlphaFoldDB" id="A0A085NH98"/>
<sequence>MDSAQHYAQLSWLEERELFGGGVRVKIPKVEIPIGQNPDSRNPERSKSRMGQNPGGSKCRMGQNPDRSKSRIVRKCKAWPCLGCPLASSSFGLVEMTPSAFAAHL</sequence>
<evidence type="ECO:0000256" key="1">
    <source>
        <dbReference type="SAM" id="MobiDB-lite"/>
    </source>
</evidence>
<dbReference type="Proteomes" id="UP000030758">
    <property type="component" value="Unassembled WGS sequence"/>
</dbReference>
<gene>
    <name evidence="2" type="ORF">M514_18874</name>
</gene>
<feature type="region of interest" description="Disordered" evidence="1">
    <location>
        <begin position="30"/>
        <end position="68"/>
    </location>
</feature>
<name>A0A085NH98_9BILA</name>
<accession>A0A085NH98</accession>
<evidence type="ECO:0000313" key="2">
    <source>
        <dbReference type="EMBL" id="KFD68844.1"/>
    </source>
</evidence>
<organism evidence="2">
    <name type="scientific">Trichuris suis</name>
    <name type="common">pig whipworm</name>
    <dbReference type="NCBI Taxonomy" id="68888"/>
    <lineage>
        <taxon>Eukaryota</taxon>
        <taxon>Metazoa</taxon>
        <taxon>Ecdysozoa</taxon>
        <taxon>Nematoda</taxon>
        <taxon>Enoplea</taxon>
        <taxon>Dorylaimia</taxon>
        <taxon>Trichinellida</taxon>
        <taxon>Trichuridae</taxon>
        <taxon>Trichuris</taxon>
    </lineage>
</organism>
<proteinExistence type="predicted"/>
<protein>
    <submittedName>
        <fullName evidence="2">Uncharacterized protein</fullName>
    </submittedName>
</protein>
<dbReference type="EMBL" id="KL367500">
    <property type="protein sequence ID" value="KFD68844.1"/>
    <property type="molecule type" value="Genomic_DNA"/>
</dbReference>
<reference evidence="2" key="1">
    <citation type="journal article" date="2014" name="Nat. Genet.">
        <title>Genome and transcriptome of the porcine whipworm Trichuris suis.</title>
        <authorList>
            <person name="Jex A.R."/>
            <person name="Nejsum P."/>
            <person name="Schwarz E.M."/>
            <person name="Hu L."/>
            <person name="Young N.D."/>
            <person name="Hall R.S."/>
            <person name="Korhonen P.K."/>
            <person name="Liao S."/>
            <person name="Thamsborg S."/>
            <person name="Xia J."/>
            <person name="Xu P."/>
            <person name="Wang S."/>
            <person name="Scheerlinck J.P."/>
            <person name="Hofmann A."/>
            <person name="Sternberg P.W."/>
            <person name="Wang J."/>
            <person name="Gasser R.B."/>
        </authorList>
    </citation>
    <scope>NUCLEOTIDE SEQUENCE [LARGE SCALE GENOMIC DNA]</scope>
    <source>
        <strain evidence="2">DCEP-RM93F</strain>
    </source>
</reference>